<evidence type="ECO:0000256" key="7">
    <source>
        <dbReference type="ARBA" id="ARBA00023237"/>
    </source>
</evidence>
<dbReference type="PANTHER" id="PTHR30026:SF22">
    <property type="entry name" value="OUTER MEMBRANE EFFLUX PROTEIN"/>
    <property type="match status" value="1"/>
</dbReference>
<evidence type="ECO:0000256" key="9">
    <source>
        <dbReference type="SAM" id="MobiDB-lite"/>
    </source>
</evidence>
<dbReference type="GO" id="GO:0015562">
    <property type="term" value="F:efflux transmembrane transporter activity"/>
    <property type="evidence" value="ECO:0007669"/>
    <property type="project" value="InterPro"/>
</dbReference>
<evidence type="ECO:0000256" key="4">
    <source>
        <dbReference type="ARBA" id="ARBA00022452"/>
    </source>
</evidence>
<dbReference type="Proteomes" id="UP000002709">
    <property type="component" value="Chromosome"/>
</dbReference>
<evidence type="ECO:0000256" key="3">
    <source>
        <dbReference type="ARBA" id="ARBA00022448"/>
    </source>
</evidence>
<dbReference type="KEGG" id="plt:Plut_0375"/>
<feature type="coiled-coil region" evidence="8">
    <location>
        <begin position="377"/>
        <end position="411"/>
    </location>
</feature>
<dbReference type="PANTHER" id="PTHR30026">
    <property type="entry name" value="OUTER MEMBRANE PROTEIN TOLC"/>
    <property type="match status" value="1"/>
</dbReference>
<keyword evidence="6" id="KW-0472">Membrane</keyword>
<keyword evidence="3" id="KW-0813">Transport</keyword>
<organism evidence="10 11">
    <name type="scientific">Chlorobium luteolum (strain DSM 273 / BCRC 81028 / 2530)</name>
    <name type="common">Pelodictyon luteolum</name>
    <dbReference type="NCBI Taxonomy" id="319225"/>
    <lineage>
        <taxon>Bacteria</taxon>
        <taxon>Pseudomonadati</taxon>
        <taxon>Chlorobiota</taxon>
        <taxon>Chlorobiia</taxon>
        <taxon>Chlorobiales</taxon>
        <taxon>Chlorobiaceae</taxon>
        <taxon>Chlorobium/Pelodictyon group</taxon>
        <taxon>Pelodictyon</taxon>
    </lineage>
</organism>
<protein>
    <submittedName>
        <fullName evidence="10">Outer membrane protein-like protein</fullName>
    </submittedName>
</protein>
<keyword evidence="8" id="KW-0175">Coiled coil</keyword>
<keyword evidence="4" id="KW-1134">Transmembrane beta strand</keyword>
<dbReference type="AlphaFoldDB" id="Q3B5W8"/>
<dbReference type="EMBL" id="CP000096">
    <property type="protein sequence ID" value="ABB23263.1"/>
    <property type="molecule type" value="Genomic_DNA"/>
</dbReference>
<evidence type="ECO:0000313" key="10">
    <source>
        <dbReference type="EMBL" id="ABB23263.1"/>
    </source>
</evidence>
<dbReference type="eggNOG" id="COG1538">
    <property type="taxonomic scope" value="Bacteria"/>
</dbReference>
<dbReference type="GO" id="GO:0015288">
    <property type="term" value="F:porin activity"/>
    <property type="evidence" value="ECO:0007669"/>
    <property type="project" value="TreeGrafter"/>
</dbReference>
<name>Q3B5W8_CHLL3</name>
<dbReference type="HOGENOM" id="CLU_411519_0_0_10"/>
<dbReference type="STRING" id="319225.Plut_0375"/>
<keyword evidence="5" id="KW-0812">Transmembrane</keyword>
<feature type="compositionally biased region" description="Pro residues" evidence="9">
    <location>
        <begin position="206"/>
        <end position="225"/>
    </location>
</feature>
<keyword evidence="11" id="KW-1185">Reference proteome</keyword>
<evidence type="ECO:0000313" key="11">
    <source>
        <dbReference type="Proteomes" id="UP000002709"/>
    </source>
</evidence>
<dbReference type="GO" id="GO:1990281">
    <property type="term" value="C:efflux pump complex"/>
    <property type="evidence" value="ECO:0007669"/>
    <property type="project" value="TreeGrafter"/>
</dbReference>
<gene>
    <name evidence="10" type="ordered locus">Plut_0375</name>
</gene>
<evidence type="ECO:0000256" key="6">
    <source>
        <dbReference type="ARBA" id="ARBA00023136"/>
    </source>
</evidence>
<evidence type="ECO:0000256" key="5">
    <source>
        <dbReference type="ARBA" id="ARBA00022692"/>
    </source>
</evidence>
<feature type="region of interest" description="Disordered" evidence="9">
    <location>
        <begin position="69"/>
        <end position="97"/>
    </location>
</feature>
<dbReference type="Pfam" id="PF02321">
    <property type="entry name" value="OEP"/>
    <property type="match status" value="2"/>
</dbReference>
<feature type="region of interest" description="Disordered" evidence="9">
    <location>
        <begin position="199"/>
        <end position="227"/>
    </location>
</feature>
<evidence type="ECO:0000256" key="8">
    <source>
        <dbReference type="SAM" id="Coils"/>
    </source>
</evidence>
<feature type="region of interest" description="Disordered" evidence="9">
    <location>
        <begin position="147"/>
        <end position="166"/>
    </location>
</feature>
<evidence type="ECO:0000256" key="2">
    <source>
        <dbReference type="ARBA" id="ARBA00007613"/>
    </source>
</evidence>
<dbReference type="GO" id="GO:0009279">
    <property type="term" value="C:cell outer membrane"/>
    <property type="evidence" value="ECO:0007669"/>
    <property type="project" value="UniProtKB-SubCell"/>
</dbReference>
<evidence type="ECO:0000256" key="1">
    <source>
        <dbReference type="ARBA" id="ARBA00004442"/>
    </source>
</evidence>
<comment type="subcellular location">
    <subcellularLocation>
        <location evidence="1">Cell outer membrane</location>
    </subcellularLocation>
</comment>
<proteinExistence type="inferred from homology"/>
<dbReference type="InterPro" id="IPR003423">
    <property type="entry name" value="OMP_efflux"/>
</dbReference>
<reference evidence="11" key="1">
    <citation type="submission" date="2005-08" db="EMBL/GenBank/DDBJ databases">
        <title>Complete sequence of Pelodictyon luteolum DSM 273.</title>
        <authorList>
            <consortium name="US DOE Joint Genome Institute"/>
            <person name="Copeland A."/>
            <person name="Lucas S."/>
            <person name="Lapidus A."/>
            <person name="Barry K."/>
            <person name="Detter J.C."/>
            <person name="Glavina T."/>
            <person name="Hammon N."/>
            <person name="Israni S."/>
            <person name="Pitluck S."/>
            <person name="Bryant D."/>
            <person name="Schmutz J."/>
            <person name="Larimer F."/>
            <person name="Land M."/>
            <person name="Kyrpides N."/>
            <person name="Ivanova N."/>
            <person name="Richardson P."/>
        </authorList>
    </citation>
    <scope>NUCLEOTIDE SEQUENCE [LARGE SCALE GENOMIC DNA]</scope>
    <source>
        <strain evidence="11">DSM 273 / BCRC 81028 / 2530</strain>
    </source>
</reference>
<dbReference type="InterPro" id="IPR051906">
    <property type="entry name" value="TolC-like"/>
</dbReference>
<keyword evidence="7" id="KW-0998">Cell outer membrane</keyword>
<dbReference type="Gene3D" id="1.20.1600.10">
    <property type="entry name" value="Outer membrane efflux proteins (OEP)"/>
    <property type="match status" value="1"/>
</dbReference>
<feature type="coiled-coil region" evidence="8">
    <location>
        <begin position="554"/>
        <end position="613"/>
    </location>
</feature>
<dbReference type="SUPFAM" id="SSF56954">
    <property type="entry name" value="Outer membrane efflux proteins (OEP)"/>
    <property type="match status" value="1"/>
</dbReference>
<comment type="similarity">
    <text evidence="2">Belongs to the outer membrane factor (OMF) (TC 1.B.17) family.</text>
</comment>
<sequence length="667" mass="71392">MQPSLPAPPPIVPAPAAPAALEPAVVESLPAAVLAVPLPSADAPSVDGGAKKTVPAAVATATAPALAAAPLPDEPVPADPGPSAASAASPERAPAAASLPAPLLPEPVAAEPEAVVLEEGEPLPEAMPGPVGAPLPEPVAGVAIPDAESETRVDGEPPKPQPSVESVALPEELRIGVVQEPPSALQEAPSREILVKDESLAEEPGPEAPSPEPAPARPGMPPPHDLAPWALVESEDGDLPVFDSSMPVIRNEVARLQLEEWSRHVGEAVARHPSVRAAEYAEQESISSIGEAKAQLYPQVSLGLNTDLRRSIRDGKPYATVSDLPIDDEVRLNPNLTVRQLVFDGGATSSRGKAAMARSLAARERRVSTEEGVALRAVATMIELAKLQEQLEFARENLSEVRRLRDMIRARVDAGRDAPSEMLQMNSRVFEARNEVVLLEGRRADAGARYEEVFGGTPVVLAFPDVFAPIPMSMSGGMDAALRKNPDLLSSKALVDAAAADYKAAWGALYPRLEVEANLTVYDVTRNESDYYDSFVGLKLSHNILDGGLKSSTKARTRSQMERARSEYDNTQRAVELALRRAYANREALIPQYKALQAQLDHKRETQRAYEEQFLAGRRPLNDLVAAQQQVIDTAIRTLDYKAELHRQHFVILSLIGELAKGEGKKM</sequence>
<accession>Q3B5W8</accession>
<feature type="compositionally biased region" description="Low complexity" evidence="9">
    <location>
        <begin position="81"/>
        <end position="97"/>
    </location>
</feature>